<dbReference type="SUPFAM" id="SSF52091">
    <property type="entry name" value="SpoIIaa-like"/>
    <property type="match status" value="1"/>
</dbReference>
<feature type="domain" description="STAS" evidence="7">
    <location>
        <begin position="472"/>
        <end position="576"/>
    </location>
</feature>
<dbReference type="SMART" id="SM00100">
    <property type="entry name" value="cNMP"/>
    <property type="match status" value="1"/>
</dbReference>
<dbReference type="InterPro" id="IPR011547">
    <property type="entry name" value="SLC26A/SulP_dom"/>
</dbReference>
<feature type="transmembrane region" description="Helical" evidence="5">
    <location>
        <begin position="402"/>
        <end position="434"/>
    </location>
</feature>
<dbReference type="PANTHER" id="PTHR43310">
    <property type="entry name" value="SULFATE TRANSPORTER YBAR-RELATED"/>
    <property type="match status" value="1"/>
</dbReference>
<dbReference type="InterPro" id="IPR014710">
    <property type="entry name" value="RmlC-like_jellyroll"/>
</dbReference>
<feature type="transmembrane region" description="Helical" evidence="5">
    <location>
        <begin position="317"/>
        <end position="338"/>
    </location>
</feature>
<organism evidence="8 9">
    <name type="scientific">Drouetiella hepatica Uher 2000/2452</name>
    <dbReference type="NCBI Taxonomy" id="904376"/>
    <lineage>
        <taxon>Bacteria</taxon>
        <taxon>Bacillati</taxon>
        <taxon>Cyanobacteriota</taxon>
        <taxon>Cyanophyceae</taxon>
        <taxon>Oculatellales</taxon>
        <taxon>Oculatellaceae</taxon>
        <taxon>Drouetiella</taxon>
    </lineage>
</organism>
<feature type="transmembrane region" description="Helical" evidence="5">
    <location>
        <begin position="211"/>
        <end position="231"/>
    </location>
</feature>
<name>A0A951QIJ8_9CYAN</name>
<dbReference type="PANTHER" id="PTHR43310:SF4">
    <property type="entry name" value="AFR304WP"/>
    <property type="match status" value="1"/>
</dbReference>
<feature type="transmembrane region" description="Helical" evidence="5">
    <location>
        <begin position="21"/>
        <end position="45"/>
    </location>
</feature>
<dbReference type="SUPFAM" id="SSF51206">
    <property type="entry name" value="cAMP-binding domain-like"/>
    <property type="match status" value="1"/>
</dbReference>
<dbReference type="GO" id="GO:0016020">
    <property type="term" value="C:membrane"/>
    <property type="evidence" value="ECO:0007669"/>
    <property type="project" value="UniProtKB-SubCell"/>
</dbReference>
<dbReference type="PROSITE" id="PS50801">
    <property type="entry name" value="STAS"/>
    <property type="match status" value="1"/>
</dbReference>
<feature type="transmembrane region" description="Helical" evidence="5">
    <location>
        <begin position="145"/>
        <end position="166"/>
    </location>
</feature>
<feature type="transmembrane region" description="Helical" evidence="5">
    <location>
        <begin position="369"/>
        <end position="390"/>
    </location>
</feature>
<dbReference type="EMBL" id="JAHHHD010000074">
    <property type="protein sequence ID" value="MBW4662416.1"/>
    <property type="molecule type" value="Genomic_DNA"/>
</dbReference>
<evidence type="ECO:0000256" key="5">
    <source>
        <dbReference type="SAM" id="Phobius"/>
    </source>
</evidence>
<feature type="transmembrane region" description="Helical" evidence="5">
    <location>
        <begin position="345"/>
        <end position="363"/>
    </location>
</feature>
<reference evidence="8" key="1">
    <citation type="submission" date="2021-05" db="EMBL/GenBank/DDBJ databases">
        <authorList>
            <person name="Pietrasiak N."/>
            <person name="Ward R."/>
            <person name="Stajich J.E."/>
            <person name="Kurbessoian T."/>
        </authorList>
    </citation>
    <scope>NUCLEOTIDE SEQUENCE</scope>
    <source>
        <strain evidence="8">UHER 2000/2452</strain>
    </source>
</reference>
<dbReference type="CDD" id="cd07042">
    <property type="entry name" value="STAS_SulP_like_sulfate_transporter"/>
    <property type="match status" value="1"/>
</dbReference>
<dbReference type="Gene3D" id="2.60.120.10">
    <property type="entry name" value="Jelly Rolls"/>
    <property type="match status" value="1"/>
</dbReference>
<evidence type="ECO:0000256" key="1">
    <source>
        <dbReference type="ARBA" id="ARBA00004141"/>
    </source>
</evidence>
<feature type="domain" description="Cyclic nucleotide-binding" evidence="6">
    <location>
        <begin position="604"/>
        <end position="699"/>
    </location>
</feature>
<protein>
    <submittedName>
        <fullName evidence="8">Cyclic nucleotide-binding domain-containing protein</fullName>
    </submittedName>
</protein>
<dbReference type="CDD" id="cd00038">
    <property type="entry name" value="CAP_ED"/>
    <property type="match status" value="1"/>
</dbReference>
<feature type="transmembrane region" description="Helical" evidence="5">
    <location>
        <begin position="51"/>
        <end position="72"/>
    </location>
</feature>
<keyword evidence="3 5" id="KW-1133">Transmembrane helix</keyword>
<feature type="transmembrane region" description="Helical" evidence="5">
    <location>
        <begin position="186"/>
        <end position="204"/>
    </location>
</feature>
<gene>
    <name evidence="8" type="ORF">KME15_27525</name>
</gene>
<evidence type="ECO:0000256" key="3">
    <source>
        <dbReference type="ARBA" id="ARBA00022989"/>
    </source>
</evidence>
<dbReference type="InterPro" id="IPR036513">
    <property type="entry name" value="STAS_dom_sf"/>
</dbReference>
<accession>A0A951QIJ8</accession>
<dbReference type="Pfam" id="PF01740">
    <property type="entry name" value="STAS"/>
    <property type="match status" value="1"/>
</dbReference>
<dbReference type="InterPro" id="IPR000595">
    <property type="entry name" value="cNMP-bd_dom"/>
</dbReference>
<proteinExistence type="predicted"/>
<evidence type="ECO:0000256" key="4">
    <source>
        <dbReference type="ARBA" id="ARBA00023136"/>
    </source>
</evidence>
<evidence type="ECO:0000259" key="6">
    <source>
        <dbReference type="PROSITE" id="PS50042"/>
    </source>
</evidence>
<dbReference type="Pfam" id="PF00916">
    <property type="entry name" value="Sulfate_transp"/>
    <property type="match status" value="1"/>
</dbReference>
<keyword evidence="4 5" id="KW-0472">Membrane</keyword>
<comment type="caution">
    <text evidence="8">The sequence shown here is derived from an EMBL/GenBank/DDBJ whole genome shotgun (WGS) entry which is preliminary data.</text>
</comment>
<evidence type="ECO:0000259" key="7">
    <source>
        <dbReference type="PROSITE" id="PS50801"/>
    </source>
</evidence>
<dbReference type="InterPro" id="IPR018490">
    <property type="entry name" value="cNMP-bd_dom_sf"/>
</dbReference>
<keyword evidence="2 5" id="KW-0812">Transmembrane</keyword>
<dbReference type="AlphaFoldDB" id="A0A951QIJ8"/>
<dbReference type="Pfam" id="PF00027">
    <property type="entry name" value="cNMP_binding"/>
    <property type="match status" value="1"/>
</dbReference>
<dbReference type="InterPro" id="IPR002645">
    <property type="entry name" value="STAS_dom"/>
</dbReference>
<sequence length="734" mass="79429">MSDKPSISLLISQLLLQLVPSALVSLVVGIIGAMFSVSFVMLIFTGDLADYLPAGIAIALLSGMVLRAIIGFMSSYPGMVADIDALPCAILGLSAAAIAAQMPPSSTPEDLFVTVMGTIALTSLVTGAFLFLLGFFKVGELIRFIPYPVIGGFLAGAGWLLVHGAIQVMTNIALNFSNLADLFQLRPLSQCLVGVTLAVILLIISSRSTHALAIPITLIAAIGLFSLGLLLTQTSMDAAIAQGWLLKSSAQGEWRFFNLTALTQINGGIVLAQWGNIATIAILSAISVLLNSTGIELTTAQDINLNRELKATGSANLILGMVGGIAGYPVLSDTILAYKMGARNRLASLLSVILYAAILIWGFSLLSLFPLPIMGSLLLFLGLSLLKEWLYDAWFTLPKADYGLVVLILGVMVTIGFLQGVGFGLGVAIVLFVINYSQISVTRHVLSGANHPSHAARSLQQSRLLRTEGNQIYILELQGFLFFGTAHKLLNRIRQQLGNVPPKFIILNFRSVTGLDSSAVLSFTKLKQIAQQHQFTLVFTHLSTTAQQQLQQDGILSAKDNLCQVFPNLDRGVEWCENQILEAIPQRRRRALPLALQLDSLFTNADHVSEFIDYLEELDLESGQVLFHPGDAADAIYLIELGQVTLWSESAEGQVLQSLGAGNLLGEMAFYLRTPHSTAAIVDQPSTLYRLSWDAAQRMRQEKPAVAVTFQEFVIRVVSDRLSSTYKEITDLLR</sequence>
<evidence type="ECO:0000256" key="2">
    <source>
        <dbReference type="ARBA" id="ARBA00022692"/>
    </source>
</evidence>
<feature type="transmembrane region" description="Helical" evidence="5">
    <location>
        <begin position="111"/>
        <end position="133"/>
    </location>
</feature>
<dbReference type="Gene3D" id="3.30.750.24">
    <property type="entry name" value="STAS domain"/>
    <property type="match status" value="1"/>
</dbReference>
<reference evidence="8" key="2">
    <citation type="journal article" date="2022" name="Microbiol. Resour. Announc.">
        <title>Metagenome Sequencing to Explore Phylogenomics of Terrestrial Cyanobacteria.</title>
        <authorList>
            <person name="Ward R.D."/>
            <person name="Stajich J.E."/>
            <person name="Johansen J.R."/>
            <person name="Huntemann M."/>
            <person name="Clum A."/>
            <person name="Foster B."/>
            <person name="Foster B."/>
            <person name="Roux S."/>
            <person name="Palaniappan K."/>
            <person name="Varghese N."/>
            <person name="Mukherjee S."/>
            <person name="Reddy T.B.K."/>
            <person name="Daum C."/>
            <person name="Copeland A."/>
            <person name="Chen I.A."/>
            <person name="Ivanova N.N."/>
            <person name="Kyrpides N.C."/>
            <person name="Shapiro N."/>
            <person name="Eloe-Fadrosh E.A."/>
            <person name="Pietrasiak N."/>
        </authorList>
    </citation>
    <scope>NUCLEOTIDE SEQUENCE</scope>
    <source>
        <strain evidence="8">UHER 2000/2452</strain>
    </source>
</reference>
<comment type="subcellular location">
    <subcellularLocation>
        <location evidence="1">Membrane</location>
        <topology evidence="1">Multi-pass membrane protein</topology>
    </subcellularLocation>
</comment>
<evidence type="ECO:0000313" key="9">
    <source>
        <dbReference type="Proteomes" id="UP000757435"/>
    </source>
</evidence>
<dbReference type="InterPro" id="IPR052706">
    <property type="entry name" value="Membrane-Transporter-like"/>
</dbReference>
<dbReference type="Proteomes" id="UP000757435">
    <property type="component" value="Unassembled WGS sequence"/>
</dbReference>
<dbReference type="PROSITE" id="PS50042">
    <property type="entry name" value="CNMP_BINDING_3"/>
    <property type="match status" value="1"/>
</dbReference>
<evidence type="ECO:0000313" key="8">
    <source>
        <dbReference type="EMBL" id="MBW4662416.1"/>
    </source>
</evidence>